<dbReference type="PANTHER" id="PTHR22957:SF263">
    <property type="entry name" value="MITOTIC CHECK POINT PROTEIN BUB2"/>
    <property type="match status" value="1"/>
</dbReference>
<evidence type="ECO:0000256" key="1">
    <source>
        <dbReference type="ARBA" id="ARBA00004245"/>
    </source>
</evidence>
<dbReference type="InterPro" id="IPR035969">
    <property type="entry name" value="Rab-GAP_TBC_sf"/>
</dbReference>
<dbReference type="AlphaFoldDB" id="A0A2T9YE83"/>
<evidence type="ECO:0000259" key="6">
    <source>
        <dbReference type="PROSITE" id="PS50086"/>
    </source>
</evidence>
<evidence type="ECO:0000256" key="5">
    <source>
        <dbReference type="ARBA" id="ARBA00061049"/>
    </source>
</evidence>
<dbReference type="GO" id="GO:0005096">
    <property type="term" value="F:GTPase activator activity"/>
    <property type="evidence" value="ECO:0007669"/>
    <property type="project" value="TreeGrafter"/>
</dbReference>
<accession>A0A2T9YE83</accession>
<comment type="similarity">
    <text evidence="5">Belongs to the BUB2 family.</text>
</comment>
<keyword evidence="4" id="KW-0131">Cell cycle</keyword>
<keyword evidence="2" id="KW-0963">Cytoplasm</keyword>
<dbReference type="Proteomes" id="UP000245699">
    <property type="component" value="Unassembled WGS sequence"/>
</dbReference>
<dbReference type="Pfam" id="PF00566">
    <property type="entry name" value="RabGAP-TBC"/>
    <property type="match status" value="1"/>
</dbReference>
<dbReference type="OrthoDB" id="10263206at2759"/>
<gene>
    <name evidence="7" type="ORF">BB559_004560</name>
</gene>
<reference evidence="7 8" key="1">
    <citation type="journal article" date="2018" name="MBio">
        <title>Comparative Genomics Reveals the Core Gene Toolbox for the Fungus-Insect Symbiosis.</title>
        <authorList>
            <person name="Wang Y."/>
            <person name="Stata M."/>
            <person name="Wang W."/>
            <person name="Stajich J.E."/>
            <person name="White M.M."/>
            <person name="Moncalvo J.M."/>
        </authorList>
    </citation>
    <scope>NUCLEOTIDE SEQUENCE [LARGE SCALE GENOMIC DNA]</scope>
    <source>
        <strain evidence="7 8">AUS-77-4</strain>
    </source>
</reference>
<protein>
    <recommendedName>
        <fullName evidence="6">Rab-GAP TBC domain-containing protein</fullName>
    </recommendedName>
</protein>
<keyword evidence="8" id="KW-1185">Reference proteome</keyword>
<dbReference type="Gene3D" id="1.10.8.270">
    <property type="entry name" value="putative rabgap domain of human tbc1 domain family member 14 like domains"/>
    <property type="match status" value="1"/>
</dbReference>
<dbReference type="FunFam" id="1.10.8.270:FF:000035">
    <property type="entry name" value="Cell cycle arrest protein BUB2"/>
    <property type="match status" value="1"/>
</dbReference>
<dbReference type="PROSITE" id="PS50086">
    <property type="entry name" value="TBC_RABGAP"/>
    <property type="match status" value="1"/>
</dbReference>
<sequence length="527" mass="59311">MQRKTRSASRKYTPVSRELSTGLNKLILGELQSNFNPPHSQISTQTSKPPSAETLYSTEQNVMYSATNSYLPNRNVPNRFAKPKNALPPSGNLSINKKPQYYTRSNASLARIPTPVHTGTFSKHISNIQPEPSSSLHHSNIKAPNKPAVQLSSEVALLKTLTRRCHFSFDEVLKSEKDIQKIIGMNDGLPVGNDPVEQKRLRAIIWLILLRIRSCSTQKYLDILKLCPSKNNEKIKDDCFRTLASDSDFQNNVPKKSLIRILNAIVVDEAPDPDGSFSYVQGMNVILAPLAYVLQEPFAYYAFKELLSQKCPLYFKHKIPGVYSGIMLVDECLAFLDPKLFMYLHLNKVSGAVHYLPSVMTLSACSPPLDELLRLWDFFLAFGVHYNIVCIVARVLSMKEMLLTSDRPSELLNNLPKLNASSLIKRTMYLYKLLPPNLIDLLKAHTKDVDVAKRILDKDPSLDLLSCEIVNRLGKCGTNISESMINSLSEEYRIKVSTRASKKSHAYIQKHEIQAENNVPYTGPASF</sequence>
<evidence type="ECO:0000256" key="3">
    <source>
        <dbReference type="ARBA" id="ARBA00023212"/>
    </source>
</evidence>
<organism evidence="7 8">
    <name type="scientific">Furculomyces boomerangus</name>
    <dbReference type="NCBI Taxonomy" id="61424"/>
    <lineage>
        <taxon>Eukaryota</taxon>
        <taxon>Fungi</taxon>
        <taxon>Fungi incertae sedis</taxon>
        <taxon>Zoopagomycota</taxon>
        <taxon>Kickxellomycotina</taxon>
        <taxon>Harpellomycetes</taxon>
        <taxon>Harpellales</taxon>
        <taxon>Harpellaceae</taxon>
        <taxon>Furculomyces</taxon>
    </lineage>
</organism>
<feature type="domain" description="Rab-GAP TBC" evidence="6">
    <location>
        <begin position="196"/>
        <end position="383"/>
    </location>
</feature>
<evidence type="ECO:0000313" key="8">
    <source>
        <dbReference type="Proteomes" id="UP000245699"/>
    </source>
</evidence>
<name>A0A2T9YE83_9FUNG</name>
<keyword evidence="3" id="KW-0206">Cytoskeleton</keyword>
<proteinExistence type="inferred from homology"/>
<comment type="subcellular location">
    <subcellularLocation>
        <location evidence="1">Cytoplasm</location>
        <location evidence="1">Cytoskeleton</location>
    </subcellularLocation>
</comment>
<dbReference type="STRING" id="61424.A0A2T9YE83"/>
<dbReference type="SUPFAM" id="SSF47923">
    <property type="entry name" value="Ypt/Rab-GAP domain of gyp1p"/>
    <property type="match status" value="2"/>
</dbReference>
<dbReference type="InterPro" id="IPR000195">
    <property type="entry name" value="Rab-GAP-TBC_dom"/>
</dbReference>
<comment type="caution">
    <text evidence="7">The sequence shown here is derived from an EMBL/GenBank/DDBJ whole genome shotgun (WGS) entry which is preliminary data.</text>
</comment>
<evidence type="ECO:0000256" key="2">
    <source>
        <dbReference type="ARBA" id="ARBA00022490"/>
    </source>
</evidence>
<dbReference type="GO" id="GO:0005856">
    <property type="term" value="C:cytoskeleton"/>
    <property type="evidence" value="ECO:0007669"/>
    <property type="project" value="UniProtKB-SubCell"/>
</dbReference>
<evidence type="ECO:0000313" key="7">
    <source>
        <dbReference type="EMBL" id="PVU90594.1"/>
    </source>
</evidence>
<dbReference type="SMART" id="SM00164">
    <property type="entry name" value="TBC"/>
    <property type="match status" value="1"/>
</dbReference>
<dbReference type="PANTHER" id="PTHR22957">
    <property type="entry name" value="TBC1 DOMAIN FAMILY MEMBER GTPASE-ACTIVATING PROTEIN"/>
    <property type="match status" value="1"/>
</dbReference>
<dbReference type="EMBL" id="MBFT01000472">
    <property type="protein sequence ID" value="PVU90594.1"/>
    <property type="molecule type" value="Genomic_DNA"/>
</dbReference>
<dbReference type="Gene3D" id="1.10.472.80">
    <property type="entry name" value="Ypt/Rab-GAP domain of gyp1p, domain 3"/>
    <property type="match status" value="1"/>
</dbReference>
<evidence type="ECO:0000256" key="4">
    <source>
        <dbReference type="ARBA" id="ARBA00023306"/>
    </source>
</evidence>